<feature type="region of interest" description="Disordered" evidence="1">
    <location>
        <begin position="184"/>
        <end position="203"/>
    </location>
</feature>
<sequence length="794" mass="86204">MRSLVFLPPPKLSHFAHGEDSDRCYDRLQFSANPRTPAAANIATILCDETRISATLHDNSSTCSIDRVAREPLILANESRIIPNHENDVQEVPDSVDPHLHPPYTEVEESLPQSIVPDAPAQVPWELLHGIAGADVDQPRTNRISVRQGTGTGRMAKRVRIRSPVVVIETPERAPPFLTRILGGGKQIHRPEEEEEEEGEGDVDTSRVFVGEDVGAADQTPEDDLNDVSRVNLAVDDESDGDAEQSKFSIPVRSVLAGLPSVSPSTGLVRNAELHHQTNTSVIDHSNDVESQPRDIHDSRVGQTFDDSLLAPCLPAIGPTIADVSDASFRGERGEGDGSASSLQIRAPIPATTCRFTFFSKRPRGSTSLAANTTTATTTAGELTSFVLHPPSSGPSQESRVPTSANASITPSMPAAEASNQNPAQQDLRQTLPTFNDRNASLPTFLLPPSSISQSNSNSTEDSMATHSIIPPPTLHFNLSSVTPVSRILAHPMHFLSAPRPRFGTDAAGAASSRVNLLVVVKEVGEVSRVRCKFPVDKPTTKLPVLDTAGRAETRRGVSKAFKDALEHQGEEAEHGDGKTERVELIVMDGHMSTIRRLREGSTSSGEWKVVTEQEVGEKVFFKIVVWGRLAREWTESLPQRGMVGDDGSILNDTRGDGLGEWQSKSNATSAFASVSVSTTPTALRPGDVVSLTNLNLTRSSSTTTSNDTSFIAQKRPRLGPGFPRLPTTIEKPTLIANASHFNNTNIELCYRSYIINNPIDKARNFDPAVAAFDLKSRRVLELSTLWKYSSRYQ</sequence>
<organism evidence="2 3">
    <name type="scientific">Ustilago trichophora</name>
    <dbReference type="NCBI Taxonomy" id="86804"/>
    <lineage>
        <taxon>Eukaryota</taxon>
        <taxon>Fungi</taxon>
        <taxon>Dikarya</taxon>
        <taxon>Basidiomycota</taxon>
        <taxon>Ustilaginomycotina</taxon>
        <taxon>Ustilaginomycetes</taxon>
        <taxon>Ustilaginales</taxon>
        <taxon>Ustilaginaceae</taxon>
        <taxon>Ustilago</taxon>
    </lineage>
</organism>
<evidence type="ECO:0000313" key="3">
    <source>
        <dbReference type="Proteomes" id="UP000324022"/>
    </source>
</evidence>
<keyword evidence="3" id="KW-1185">Reference proteome</keyword>
<feature type="compositionally biased region" description="Low complexity" evidence="1">
    <location>
        <begin position="450"/>
        <end position="459"/>
    </location>
</feature>
<dbReference type="OrthoDB" id="2552985at2759"/>
<feature type="region of interest" description="Disordered" evidence="1">
    <location>
        <begin position="446"/>
        <end position="465"/>
    </location>
</feature>
<protein>
    <submittedName>
        <fullName evidence="2">Uncharacterized protein</fullName>
    </submittedName>
</protein>
<feature type="region of interest" description="Disordered" evidence="1">
    <location>
        <begin position="381"/>
        <end position="425"/>
    </location>
</feature>
<feature type="compositionally biased region" description="Acidic residues" evidence="1">
    <location>
        <begin position="193"/>
        <end position="203"/>
    </location>
</feature>
<dbReference type="AlphaFoldDB" id="A0A5C3EEU0"/>
<evidence type="ECO:0000256" key="1">
    <source>
        <dbReference type="SAM" id="MobiDB-lite"/>
    </source>
</evidence>
<evidence type="ECO:0000313" key="2">
    <source>
        <dbReference type="EMBL" id="SPO28197.1"/>
    </source>
</evidence>
<name>A0A5C3EEU0_9BASI</name>
<dbReference type="Proteomes" id="UP000324022">
    <property type="component" value="Unassembled WGS sequence"/>
</dbReference>
<reference evidence="2 3" key="1">
    <citation type="submission" date="2018-03" db="EMBL/GenBank/DDBJ databases">
        <authorList>
            <person name="Guldener U."/>
        </authorList>
    </citation>
    <scope>NUCLEOTIDE SEQUENCE [LARGE SCALE GENOMIC DNA]</scope>
    <source>
        <strain evidence="2 3">NBRC100155</strain>
    </source>
</reference>
<dbReference type="EMBL" id="OOIN01000021">
    <property type="protein sequence ID" value="SPO28197.1"/>
    <property type="molecule type" value="Genomic_DNA"/>
</dbReference>
<accession>A0A5C3EEU0</accession>
<proteinExistence type="predicted"/>
<feature type="compositionally biased region" description="Polar residues" evidence="1">
    <location>
        <begin position="394"/>
        <end position="411"/>
    </location>
</feature>
<gene>
    <name evidence="2" type="ORF">UTRI_04585_B</name>
</gene>